<keyword evidence="2" id="KW-1185">Reference proteome</keyword>
<sequence length="335" mass="37176">MDQFANDTPEQRDEAFQEAAAQLGMSKAIIEKDFWVCWSLKQLFALPSFGDHMIFKGGTSLSKAYDVIHRFSEDVDLSLDRAQLGFEGDRDPENPDLSGGKRKSLLQELQEAAEAEVSGALLAEVQAGFNASLDQGFSLSVDPGDAQTLLFAYPSLTNDTGTYVKPIVRFEFGARGVHLPAEVREISPYVHQAFPDLLGSCEVDVKVLGVERTFWEKATILHMLYHQDPAKPLADRMSRHYYDMARLIGHEAKGRAIGSLDLLEQVAHHKSVFFKAAWANYEDAKPGSLRLMPNAELTAALRRDYSGMREMIIGDAPDFDDILGAIEAFEGEINS</sequence>
<dbReference type="OrthoDB" id="9780929at2"/>
<dbReference type="Pfam" id="PF08843">
    <property type="entry name" value="AbiEii"/>
    <property type="match status" value="1"/>
</dbReference>
<gene>
    <name evidence="1" type="ORF">TA5114_01017</name>
</gene>
<dbReference type="EMBL" id="CYUE01000011">
    <property type="protein sequence ID" value="CUK25225.1"/>
    <property type="molecule type" value="Genomic_DNA"/>
</dbReference>
<dbReference type="AlphaFoldDB" id="A0A0P1J5E0"/>
<organism evidence="1 2">
    <name type="scientific">Cognatishimia activa</name>
    <dbReference type="NCBI Taxonomy" id="1715691"/>
    <lineage>
        <taxon>Bacteria</taxon>
        <taxon>Pseudomonadati</taxon>
        <taxon>Pseudomonadota</taxon>
        <taxon>Alphaproteobacteria</taxon>
        <taxon>Rhodobacterales</taxon>
        <taxon>Paracoccaceae</taxon>
        <taxon>Cognatishimia</taxon>
    </lineage>
</organism>
<name>A0A0P1J5E0_9RHOB</name>
<accession>A0A0P1J5E0</accession>
<evidence type="ECO:0008006" key="3">
    <source>
        <dbReference type="Google" id="ProtNLM"/>
    </source>
</evidence>
<dbReference type="InterPro" id="IPR014942">
    <property type="entry name" value="AbiEii"/>
</dbReference>
<dbReference type="Gene3D" id="3.10.450.620">
    <property type="entry name" value="JHP933, nucleotidyltransferase-like core domain"/>
    <property type="match status" value="1"/>
</dbReference>
<proteinExistence type="predicted"/>
<dbReference type="RefSeq" id="WP_058314214.1">
    <property type="nucleotide sequence ID" value="NZ_CYTO01000018.1"/>
</dbReference>
<evidence type="ECO:0000313" key="2">
    <source>
        <dbReference type="Proteomes" id="UP000051184"/>
    </source>
</evidence>
<dbReference type="Proteomes" id="UP000051184">
    <property type="component" value="Unassembled WGS sequence"/>
</dbReference>
<reference evidence="2" key="1">
    <citation type="submission" date="2015-09" db="EMBL/GenBank/DDBJ databases">
        <authorList>
            <person name="Rodrigo-Torres Lidia"/>
            <person name="Arahal R.David."/>
        </authorList>
    </citation>
    <scope>NUCLEOTIDE SEQUENCE [LARGE SCALE GENOMIC DNA]</scope>
    <source>
        <strain evidence="2">CECT 5114</strain>
    </source>
</reference>
<evidence type="ECO:0000313" key="1">
    <source>
        <dbReference type="EMBL" id="CUK25225.1"/>
    </source>
</evidence>
<dbReference type="STRING" id="1715691.TA5113_01789"/>
<protein>
    <recommendedName>
        <fullName evidence="3">Nucleotidyl transferase AbiEii/AbiGii toxin family protein</fullName>
    </recommendedName>
</protein>